<evidence type="ECO:0000313" key="3">
    <source>
        <dbReference type="Proteomes" id="UP001497457"/>
    </source>
</evidence>
<gene>
    <name evidence="2" type="ORF">URODEC1_LOCUS2911</name>
</gene>
<dbReference type="EMBL" id="OZ075111">
    <property type="protein sequence ID" value="CAL4889814.1"/>
    <property type="molecule type" value="Genomic_DNA"/>
</dbReference>
<accession>A0ABC8VHA8</accession>
<dbReference type="CDD" id="cd08267">
    <property type="entry name" value="MDR1"/>
    <property type="match status" value="1"/>
</dbReference>
<protein>
    <recommendedName>
        <fullName evidence="1">Enoyl reductase (ER) domain-containing protein</fullName>
    </recommendedName>
</protein>
<keyword evidence="3" id="KW-1185">Reference proteome</keyword>
<dbReference type="Gene3D" id="3.90.180.10">
    <property type="entry name" value="Medium-chain alcohol dehydrogenases, catalytic domain"/>
    <property type="match status" value="1"/>
</dbReference>
<dbReference type="PANTHER" id="PTHR44013">
    <property type="entry name" value="ZINC-TYPE ALCOHOL DEHYDROGENASE-LIKE PROTEIN C16A3.02C"/>
    <property type="match status" value="1"/>
</dbReference>
<dbReference type="SMART" id="SM00829">
    <property type="entry name" value="PKS_ER"/>
    <property type="match status" value="1"/>
</dbReference>
<dbReference type="AlphaFoldDB" id="A0ABC8VHA8"/>
<dbReference type="SUPFAM" id="SSF51735">
    <property type="entry name" value="NAD(P)-binding Rossmann-fold domains"/>
    <property type="match status" value="1"/>
</dbReference>
<dbReference type="Proteomes" id="UP001497457">
    <property type="component" value="Chromosome 1b"/>
</dbReference>
<sequence length="353" mass="36569">MDTAEMAAAEVPRKMRAVQYDAYGGGAAGLKHVEVAVPEPKKGELLLKLEAASLNPVDWKMQKGMLRPLLPPRLPFIPATDVAGVVAAVGSGIDGFKPGDEVVALLNAFSGGGLAEYAVASAKLTVKRPSSASAAEAAGLPTAAITALKSLRSIGAKFDDETTTGGKPLTNVLITAASGGVGLYAVQLAKLAGFHVTATCGGGARGMDAARGAGADEVLDYETPEGAAMRSPSGRKYDGVVHCAPAGVRWSAFKPLLSGGNGKGGKNSSKVVDLTPSFSAYLTAALHRVTRARKRLVPLFMWPNKAELEFLVGLVKDGKLKTVVDSRYTLGDASKAWEKSMEGHPTGKIIVEM</sequence>
<dbReference type="InterPro" id="IPR020843">
    <property type="entry name" value="ER"/>
</dbReference>
<dbReference type="InterPro" id="IPR036291">
    <property type="entry name" value="NAD(P)-bd_dom_sf"/>
</dbReference>
<dbReference type="PANTHER" id="PTHR44013:SF1">
    <property type="entry name" value="ZINC-TYPE ALCOHOL DEHYDROGENASE-LIKE PROTEIN C16A3.02C"/>
    <property type="match status" value="1"/>
</dbReference>
<dbReference type="InterPro" id="IPR013154">
    <property type="entry name" value="ADH-like_N"/>
</dbReference>
<evidence type="ECO:0000313" key="2">
    <source>
        <dbReference type="EMBL" id="CAL4889814.1"/>
    </source>
</evidence>
<dbReference type="InterPro" id="IPR011032">
    <property type="entry name" value="GroES-like_sf"/>
</dbReference>
<proteinExistence type="predicted"/>
<dbReference type="Pfam" id="PF08240">
    <property type="entry name" value="ADH_N"/>
    <property type="match status" value="1"/>
</dbReference>
<dbReference type="SUPFAM" id="SSF50129">
    <property type="entry name" value="GroES-like"/>
    <property type="match status" value="1"/>
</dbReference>
<dbReference type="InterPro" id="IPR052733">
    <property type="entry name" value="Chloroplast_QOR"/>
</dbReference>
<dbReference type="Gene3D" id="3.40.50.720">
    <property type="entry name" value="NAD(P)-binding Rossmann-like Domain"/>
    <property type="match status" value="1"/>
</dbReference>
<name>A0ABC8VHA8_9POAL</name>
<reference evidence="2" key="1">
    <citation type="submission" date="2024-10" db="EMBL/GenBank/DDBJ databases">
        <authorList>
            <person name="Ryan C."/>
        </authorList>
    </citation>
    <scope>NUCLEOTIDE SEQUENCE [LARGE SCALE GENOMIC DNA]</scope>
</reference>
<evidence type="ECO:0000259" key="1">
    <source>
        <dbReference type="SMART" id="SM00829"/>
    </source>
</evidence>
<dbReference type="Pfam" id="PF13602">
    <property type="entry name" value="ADH_zinc_N_2"/>
    <property type="match status" value="1"/>
</dbReference>
<feature type="domain" description="Enoyl reductase (ER)" evidence="1">
    <location>
        <begin position="25"/>
        <end position="351"/>
    </location>
</feature>
<organism evidence="2 3">
    <name type="scientific">Urochloa decumbens</name>
    <dbReference type="NCBI Taxonomy" id="240449"/>
    <lineage>
        <taxon>Eukaryota</taxon>
        <taxon>Viridiplantae</taxon>
        <taxon>Streptophyta</taxon>
        <taxon>Embryophyta</taxon>
        <taxon>Tracheophyta</taxon>
        <taxon>Spermatophyta</taxon>
        <taxon>Magnoliopsida</taxon>
        <taxon>Liliopsida</taxon>
        <taxon>Poales</taxon>
        <taxon>Poaceae</taxon>
        <taxon>PACMAD clade</taxon>
        <taxon>Panicoideae</taxon>
        <taxon>Panicodae</taxon>
        <taxon>Paniceae</taxon>
        <taxon>Melinidinae</taxon>
        <taxon>Urochloa</taxon>
    </lineage>
</organism>